<dbReference type="Pfam" id="PF00582">
    <property type="entry name" value="Usp"/>
    <property type="match status" value="2"/>
</dbReference>
<keyword evidence="4" id="KW-1185">Reference proteome</keyword>
<comment type="caution">
    <text evidence="3">The sequence shown here is derived from an EMBL/GenBank/DDBJ whole genome shotgun (WGS) entry which is preliminary data.</text>
</comment>
<dbReference type="PANTHER" id="PTHR46268:SF6">
    <property type="entry name" value="UNIVERSAL STRESS PROTEIN UP12"/>
    <property type="match status" value="1"/>
</dbReference>
<dbReference type="CDD" id="cd00293">
    <property type="entry name" value="USP-like"/>
    <property type="match status" value="2"/>
</dbReference>
<dbReference type="EMBL" id="JABBFX010000003">
    <property type="protein sequence ID" value="NML47739.1"/>
    <property type="molecule type" value="Genomic_DNA"/>
</dbReference>
<dbReference type="InterPro" id="IPR006015">
    <property type="entry name" value="Universal_stress_UspA"/>
</dbReference>
<evidence type="ECO:0000313" key="3">
    <source>
        <dbReference type="EMBL" id="NML47739.1"/>
    </source>
</evidence>
<evidence type="ECO:0000256" key="1">
    <source>
        <dbReference type="ARBA" id="ARBA00008791"/>
    </source>
</evidence>
<dbReference type="PRINTS" id="PR01438">
    <property type="entry name" value="UNVRSLSTRESS"/>
</dbReference>
<dbReference type="AlphaFoldDB" id="A0A848HE29"/>
<dbReference type="RefSeq" id="WP_169421999.1">
    <property type="nucleotide sequence ID" value="NZ_JABBFX010000003.1"/>
</dbReference>
<feature type="domain" description="UspA" evidence="2">
    <location>
        <begin position="5"/>
        <end position="147"/>
    </location>
</feature>
<dbReference type="Proteomes" id="UP000541185">
    <property type="component" value="Unassembled WGS sequence"/>
</dbReference>
<feature type="domain" description="UspA" evidence="2">
    <location>
        <begin position="154"/>
        <end position="295"/>
    </location>
</feature>
<evidence type="ECO:0000259" key="2">
    <source>
        <dbReference type="Pfam" id="PF00582"/>
    </source>
</evidence>
<dbReference type="InterPro" id="IPR014729">
    <property type="entry name" value="Rossmann-like_a/b/a_fold"/>
</dbReference>
<proteinExistence type="inferred from homology"/>
<evidence type="ECO:0000313" key="4">
    <source>
        <dbReference type="Proteomes" id="UP000541185"/>
    </source>
</evidence>
<accession>A0A848HE29</accession>
<dbReference type="Gene3D" id="3.40.50.620">
    <property type="entry name" value="HUPs"/>
    <property type="match status" value="2"/>
</dbReference>
<dbReference type="InterPro" id="IPR006016">
    <property type="entry name" value="UspA"/>
</dbReference>
<name>A0A848HE29_9BURK</name>
<protein>
    <submittedName>
        <fullName evidence="3">Universal stress protein</fullName>
    </submittedName>
</protein>
<comment type="similarity">
    <text evidence="1">Belongs to the universal stress protein A family.</text>
</comment>
<organism evidence="3 4">
    <name type="scientific">Ramlibacter agri</name>
    <dbReference type="NCBI Taxonomy" id="2728837"/>
    <lineage>
        <taxon>Bacteria</taxon>
        <taxon>Pseudomonadati</taxon>
        <taxon>Pseudomonadota</taxon>
        <taxon>Betaproteobacteria</taxon>
        <taxon>Burkholderiales</taxon>
        <taxon>Comamonadaceae</taxon>
        <taxon>Ramlibacter</taxon>
    </lineage>
</organism>
<dbReference type="SUPFAM" id="SSF52402">
    <property type="entry name" value="Adenine nucleotide alpha hydrolases-like"/>
    <property type="match status" value="2"/>
</dbReference>
<reference evidence="3 4" key="1">
    <citation type="submission" date="2020-04" db="EMBL/GenBank/DDBJ databases">
        <title>Ramlibacter sp. G-1-2-2 isolated from soil.</title>
        <authorList>
            <person name="Dahal R.H."/>
        </authorList>
    </citation>
    <scope>NUCLEOTIDE SEQUENCE [LARGE SCALE GENOMIC DNA]</scope>
    <source>
        <strain evidence="3 4">G-1-2-2</strain>
    </source>
</reference>
<gene>
    <name evidence="3" type="ORF">HHL11_28580</name>
</gene>
<dbReference type="PANTHER" id="PTHR46268">
    <property type="entry name" value="STRESS RESPONSE PROTEIN NHAX"/>
    <property type="match status" value="1"/>
</dbReference>
<sequence length="295" mass="31457">MTALRRLLAATDLSAPARHAVERAALVARAVGARLDLVHVAAAFSGVDELRRLVASLPADVEQRVREQTQMLVEALAGSLRDRHGITATTHVVEGGLLAGIEDTAAATGADLLVFGARGSSTLRHVVLGSTAARLISRSTRPLLVVKRMPAADYQRVLVPVDFSAASLPSVQLARAVAPAAKLVLLHVYEAPFEGQLYYAGVDPQYIEEYRQRAWEESQARMGALIADAGLPPDAATSVFAHGAAPHRILQQEDEDDCDLVVMGRQGQTRLGDMLLGSVSRRVLAESDGDVLVLP</sequence>